<dbReference type="InterPro" id="IPR043128">
    <property type="entry name" value="Rev_trsase/Diguanyl_cyclase"/>
</dbReference>
<evidence type="ECO:0000313" key="4">
    <source>
        <dbReference type="Proteomes" id="UP000593566"/>
    </source>
</evidence>
<dbReference type="GO" id="GO:0070987">
    <property type="term" value="P:error-free translesion synthesis"/>
    <property type="evidence" value="ECO:0007669"/>
    <property type="project" value="UniProtKB-ARBA"/>
</dbReference>
<accession>A0A8H6CD65</accession>
<dbReference type="EMBL" id="JACCJB010000014">
    <property type="protein sequence ID" value="KAF6221327.1"/>
    <property type="molecule type" value="Genomic_DNA"/>
</dbReference>
<proteinExistence type="predicted"/>
<dbReference type="GO" id="GO:0003684">
    <property type="term" value="F:damaged DNA binding"/>
    <property type="evidence" value="ECO:0007669"/>
    <property type="project" value="InterPro"/>
</dbReference>
<evidence type="ECO:0000259" key="2">
    <source>
        <dbReference type="PROSITE" id="PS50173"/>
    </source>
</evidence>
<sequence length="632" mass="70494">MQTPKRRDGRVIIHFDYDCFYAAVFEKEGNPAWKFLPLAVQQKQIIVTCNYEARRRGLYKLQLVQEAKKMCPDMILVLGEDLTRFRNASKDNYNFLRGYSWSNKVERLGFDEVFMDVTDLVDYNSALLNHNDLTTSFFHLDHNDPTVGFPFDASRVFGHTFPAASTIPASGIVSANNSSSNESVDLLLRLRLGSYLAWHLRYQLEEQQGYTCTVGIGTNKLISKLVGNLNKPKGQTTLLPPYNPDPRDGRSNVIDFIDGHDIGKIPGIGFKIAQKIRKHVLGRPAAFDAGLVYGGTMENVHVRDVRILEGMGPEPLGRLLAGPGVPRDLGDKVWGLLNGVDDTEVAKAKEVPQQISIEDSYIRLDDIEQVKKELKMLSVSLIKRMRLDLTSLVDERDIGIALEREEEGLARDTKATASRRWIAHPNTLRLSTRPRPPLNPDGTRSRNLTRISKSSSMPSFVQSLAQDITVLAEKFVEEAVLPLFRKLHPEKSGWNLSLLNLCATNMSMIASEGKASAGRDIGRMLRGQEDVLKDWKIADVDVAPSDDEPEDRQIKQDGIGQFEREISSHYPPDHAGLRTDHALLSTQGSSLADEAWDSEGDENDQGDKCQACGATLPSFAMGAHERFHSLSG</sequence>
<reference evidence="3 4" key="1">
    <citation type="journal article" date="2020" name="Genomics">
        <title>Complete, high-quality genomes from long-read metagenomic sequencing of two wolf lichen thalli reveals enigmatic genome architecture.</title>
        <authorList>
            <person name="McKenzie S.K."/>
            <person name="Walston R.F."/>
            <person name="Allen J.L."/>
        </authorList>
    </citation>
    <scope>NUCLEOTIDE SEQUENCE [LARGE SCALE GENOMIC DNA]</scope>
    <source>
        <strain evidence="3">WasteWater1</strain>
    </source>
</reference>
<dbReference type="InterPro" id="IPR036775">
    <property type="entry name" value="DNA_pol_Y-fam_lit_finger_sf"/>
</dbReference>
<dbReference type="GeneID" id="59330596"/>
<dbReference type="FunFam" id="3.40.1170.60:FF:000006">
    <property type="entry name" value="DNA polymerase iota"/>
    <property type="match status" value="1"/>
</dbReference>
<feature type="domain" description="UmuC" evidence="2">
    <location>
        <begin position="12"/>
        <end position="269"/>
    </location>
</feature>
<dbReference type="Proteomes" id="UP000593566">
    <property type="component" value="Unassembled WGS sequence"/>
</dbReference>
<dbReference type="SUPFAM" id="SSF56672">
    <property type="entry name" value="DNA/RNA polymerases"/>
    <property type="match status" value="1"/>
</dbReference>
<evidence type="ECO:0000313" key="3">
    <source>
        <dbReference type="EMBL" id="KAF6221327.1"/>
    </source>
</evidence>
<gene>
    <name evidence="3" type="ORF">HO133_002182</name>
</gene>
<dbReference type="PANTHER" id="PTHR46404">
    <property type="entry name" value="DNA POLYMERASE IOTA"/>
    <property type="match status" value="1"/>
</dbReference>
<dbReference type="InterPro" id="IPR017961">
    <property type="entry name" value="DNA_pol_Y-fam_little_finger"/>
</dbReference>
<dbReference type="PROSITE" id="PS50173">
    <property type="entry name" value="UMUC"/>
    <property type="match status" value="1"/>
</dbReference>
<feature type="region of interest" description="Disordered" evidence="1">
    <location>
        <begin position="588"/>
        <end position="609"/>
    </location>
</feature>
<feature type="compositionally biased region" description="Acidic residues" evidence="1">
    <location>
        <begin position="594"/>
        <end position="604"/>
    </location>
</feature>
<feature type="region of interest" description="Disordered" evidence="1">
    <location>
        <begin position="429"/>
        <end position="448"/>
    </location>
</feature>
<dbReference type="Pfam" id="PF00817">
    <property type="entry name" value="IMS"/>
    <property type="match status" value="1"/>
</dbReference>
<dbReference type="RefSeq" id="XP_037150762.1">
    <property type="nucleotide sequence ID" value="XM_037293109.1"/>
</dbReference>
<comment type="caution">
    <text evidence="3">The sequence shown here is derived from an EMBL/GenBank/DDBJ whole genome shotgun (WGS) entry which is preliminary data.</text>
</comment>
<organism evidence="3 4">
    <name type="scientific">Letharia lupina</name>
    <dbReference type="NCBI Taxonomy" id="560253"/>
    <lineage>
        <taxon>Eukaryota</taxon>
        <taxon>Fungi</taxon>
        <taxon>Dikarya</taxon>
        <taxon>Ascomycota</taxon>
        <taxon>Pezizomycotina</taxon>
        <taxon>Lecanoromycetes</taxon>
        <taxon>OSLEUM clade</taxon>
        <taxon>Lecanoromycetidae</taxon>
        <taxon>Lecanorales</taxon>
        <taxon>Lecanorineae</taxon>
        <taxon>Parmeliaceae</taxon>
        <taxon>Letharia</taxon>
    </lineage>
</organism>
<dbReference type="Gene3D" id="3.30.70.270">
    <property type="match status" value="1"/>
</dbReference>
<evidence type="ECO:0000256" key="1">
    <source>
        <dbReference type="SAM" id="MobiDB-lite"/>
    </source>
</evidence>
<dbReference type="InterPro" id="IPR001126">
    <property type="entry name" value="UmuC"/>
</dbReference>
<dbReference type="Pfam" id="PF11799">
    <property type="entry name" value="IMS_C"/>
    <property type="match status" value="1"/>
</dbReference>
<dbReference type="AlphaFoldDB" id="A0A8H6CD65"/>
<dbReference type="GO" id="GO:0006281">
    <property type="term" value="P:DNA repair"/>
    <property type="evidence" value="ECO:0007669"/>
    <property type="project" value="InterPro"/>
</dbReference>
<dbReference type="GO" id="GO:0003887">
    <property type="term" value="F:DNA-directed DNA polymerase activity"/>
    <property type="evidence" value="ECO:0007669"/>
    <property type="project" value="TreeGrafter"/>
</dbReference>
<dbReference type="PANTHER" id="PTHR46404:SF1">
    <property type="entry name" value="DNA POLYMERASE IOTA"/>
    <property type="match status" value="1"/>
</dbReference>
<dbReference type="Gene3D" id="3.30.1490.100">
    <property type="entry name" value="DNA polymerase, Y-family, little finger domain"/>
    <property type="match status" value="1"/>
</dbReference>
<protein>
    <recommendedName>
        <fullName evidence="2">UmuC domain-containing protein</fullName>
    </recommendedName>
</protein>
<name>A0A8H6CD65_9LECA</name>
<dbReference type="Gene3D" id="3.40.1170.60">
    <property type="match status" value="1"/>
</dbReference>
<dbReference type="InterPro" id="IPR043502">
    <property type="entry name" value="DNA/RNA_pol_sf"/>
</dbReference>
<keyword evidence="4" id="KW-1185">Reference proteome</keyword>